<dbReference type="KEGG" id="dgr:6563551"/>
<evidence type="ECO:0000313" key="10">
    <source>
        <dbReference type="Proteomes" id="UP000001070"/>
    </source>
</evidence>
<keyword evidence="5" id="KW-0507">mRNA processing</keyword>
<dbReference type="Proteomes" id="UP000001070">
    <property type="component" value="Unassembled WGS sequence"/>
</dbReference>
<dbReference type="HOGENOM" id="CLU_055563_2_1_1"/>
<dbReference type="GO" id="GO:0006397">
    <property type="term" value="P:mRNA processing"/>
    <property type="evidence" value="ECO:0007669"/>
    <property type="project" value="UniProtKB-KW"/>
</dbReference>
<dbReference type="OMA" id="ERHCDIN"/>
<reference evidence="9 10" key="1">
    <citation type="journal article" date="2007" name="Nature">
        <title>Evolution of genes and genomes on the Drosophila phylogeny.</title>
        <authorList>
            <consortium name="Drosophila 12 Genomes Consortium"/>
            <person name="Clark A.G."/>
            <person name="Eisen M.B."/>
            <person name="Smith D.R."/>
            <person name="Bergman C.M."/>
            <person name="Oliver B."/>
            <person name="Markow T.A."/>
            <person name="Kaufman T.C."/>
            <person name="Kellis M."/>
            <person name="Gelbart W."/>
            <person name="Iyer V.N."/>
            <person name="Pollard D.A."/>
            <person name="Sackton T.B."/>
            <person name="Larracuente A.M."/>
            <person name="Singh N.D."/>
            <person name="Abad J.P."/>
            <person name="Abt D.N."/>
            <person name="Adryan B."/>
            <person name="Aguade M."/>
            <person name="Akashi H."/>
            <person name="Anderson W.W."/>
            <person name="Aquadro C.F."/>
            <person name="Ardell D.H."/>
            <person name="Arguello R."/>
            <person name="Artieri C.G."/>
            <person name="Barbash D.A."/>
            <person name="Barker D."/>
            <person name="Barsanti P."/>
            <person name="Batterham P."/>
            <person name="Batzoglou S."/>
            <person name="Begun D."/>
            <person name="Bhutkar A."/>
            <person name="Blanco E."/>
            <person name="Bosak S.A."/>
            <person name="Bradley R.K."/>
            <person name="Brand A.D."/>
            <person name="Brent M.R."/>
            <person name="Brooks A.N."/>
            <person name="Brown R.H."/>
            <person name="Butlin R.K."/>
            <person name="Caggese C."/>
            <person name="Calvi B.R."/>
            <person name="Bernardo de Carvalho A."/>
            <person name="Caspi A."/>
            <person name="Castrezana S."/>
            <person name="Celniker S.E."/>
            <person name="Chang J.L."/>
            <person name="Chapple C."/>
            <person name="Chatterji S."/>
            <person name="Chinwalla A."/>
            <person name="Civetta A."/>
            <person name="Clifton S.W."/>
            <person name="Comeron J.M."/>
            <person name="Costello J.C."/>
            <person name="Coyne J.A."/>
            <person name="Daub J."/>
            <person name="David R.G."/>
            <person name="Delcher A.L."/>
            <person name="Delehaunty K."/>
            <person name="Do C.B."/>
            <person name="Ebling H."/>
            <person name="Edwards K."/>
            <person name="Eickbush T."/>
            <person name="Evans J.D."/>
            <person name="Filipski A."/>
            <person name="Findeiss S."/>
            <person name="Freyhult E."/>
            <person name="Fulton L."/>
            <person name="Fulton R."/>
            <person name="Garcia A.C."/>
            <person name="Gardiner A."/>
            <person name="Garfield D.A."/>
            <person name="Garvin B.E."/>
            <person name="Gibson G."/>
            <person name="Gilbert D."/>
            <person name="Gnerre S."/>
            <person name="Godfrey J."/>
            <person name="Good R."/>
            <person name="Gotea V."/>
            <person name="Gravely B."/>
            <person name="Greenberg A.J."/>
            <person name="Griffiths-Jones S."/>
            <person name="Gross S."/>
            <person name="Guigo R."/>
            <person name="Gustafson E.A."/>
            <person name="Haerty W."/>
            <person name="Hahn M.W."/>
            <person name="Halligan D.L."/>
            <person name="Halpern A.L."/>
            <person name="Halter G.M."/>
            <person name="Han M.V."/>
            <person name="Heger A."/>
            <person name="Hillier L."/>
            <person name="Hinrichs A.S."/>
            <person name="Holmes I."/>
            <person name="Hoskins R.A."/>
            <person name="Hubisz M.J."/>
            <person name="Hultmark D."/>
            <person name="Huntley M.A."/>
            <person name="Jaffe D.B."/>
            <person name="Jagadeeshan S."/>
            <person name="Jeck W.R."/>
            <person name="Johnson J."/>
            <person name="Jones C.D."/>
            <person name="Jordan W.C."/>
            <person name="Karpen G.H."/>
            <person name="Kataoka E."/>
            <person name="Keightley P.D."/>
            <person name="Kheradpour P."/>
            <person name="Kirkness E.F."/>
            <person name="Koerich L.B."/>
            <person name="Kristiansen K."/>
            <person name="Kudrna D."/>
            <person name="Kulathinal R.J."/>
            <person name="Kumar S."/>
            <person name="Kwok R."/>
            <person name="Lander E."/>
            <person name="Langley C.H."/>
            <person name="Lapoint R."/>
            <person name="Lazzaro B.P."/>
            <person name="Lee S.J."/>
            <person name="Levesque L."/>
            <person name="Li R."/>
            <person name="Lin C.F."/>
            <person name="Lin M.F."/>
            <person name="Lindblad-Toh K."/>
            <person name="Llopart A."/>
            <person name="Long M."/>
            <person name="Low L."/>
            <person name="Lozovsky E."/>
            <person name="Lu J."/>
            <person name="Luo M."/>
            <person name="Machado C.A."/>
            <person name="Makalowski W."/>
            <person name="Marzo M."/>
            <person name="Matsuda M."/>
            <person name="Matzkin L."/>
            <person name="McAllister B."/>
            <person name="McBride C.S."/>
            <person name="McKernan B."/>
            <person name="McKernan K."/>
            <person name="Mendez-Lago M."/>
            <person name="Minx P."/>
            <person name="Mollenhauer M.U."/>
            <person name="Montooth K."/>
            <person name="Mount S.M."/>
            <person name="Mu X."/>
            <person name="Myers E."/>
            <person name="Negre B."/>
            <person name="Newfeld S."/>
            <person name="Nielsen R."/>
            <person name="Noor M.A."/>
            <person name="O'Grady P."/>
            <person name="Pachter L."/>
            <person name="Papaceit M."/>
            <person name="Parisi M.J."/>
            <person name="Parisi M."/>
            <person name="Parts L."/>
            <person name="Pedersen J.S."/>
            <person name="Pesole G."/>
            <person name="Phillippy A.M."/>
            <person name="Ponting C.P."/>
            <person name="Pop M."/>
            <person name="Porcelli D."/>
            <person name="Powell J.R."/>
            <person name="Prohaska S."/>
            <person name="Pruitt K."/>
            <person name="Puig M."/>
            <person name="Quesneville H."/>
            <person name="Ram K.R."/>
            <person name="Rand D."/>
            <person name="Rasmussen M.D."/>
            <person name="Reed L.K."/>
            <person name="Reenan R."/>
            <person name="Reily A."/>
            <person name="Remington K.A."/>
            <person name="Rieger T.T."/>
            <person name="Ritchie M.G."/>
            <person name="Robin C."/>
            <person name="Rogers Y.H."/>
            <person name="Rohde C."/>
            <person name="Rozas J."/>
            <person name="Rubenfield M.J."/>
            <person name="Ruiz A."/>
            <person name="Russo S."/>
            <person name="Salzberg S.L."/>
            <person name="Sanchez-Gracia A."/>
            <person name="Saranga D.J."/>
            <person name="Sato H."/>
            <person name="Schaeffer S.W."/>
            <person name="Schatz M.C."/>
            <person name="Schlenke T."/>
            <person name="Schwartz R."/>
            <person name="Segarra C."/>
            <person name="Singh R.S."/>
            <person name="Sirot L."/>
            <person name="Sirota M."/>
            <person name="Sisneros N.B."/>
            <person name="Smith C.D."/>
            <person name="Smith T.F."/>
            <person name="Spieth J."/>
            <person name="Stage D.E."/>
            <person name="Stark A."/>
            <person name="Stephan W."/>
            <person name="Strausberg R.L."/>
            <person name="Strempel S."/>
            <person name="Sturgill D."/>
            <person name="Sutton G."/>
            <person name="Sutton G.G."/>
            <person name="Tao W."/>
            <person name="Teichmann S."/>
            <person name="Tobari Y.N."/>
            <person name="Tomimura Y."/>
            <person name="Tsolas J.M."/>
            <person name="Valente V.L."/>
            <person name="Venter E."/>
            <person name="Venter J.C."/>
            <person name="Vicario S."/>
            <person name="Vieira F.G."/>
            <person name="Vilella A.J."/>
            <person name="Villasante A."/>
            <person name="Walenz B."/>
            <person name="Wang J."/>
            <person name="Wasserman M."/>
            <person name="Watts T."/>
            <person name="Wilson D."/>
            <person name="Wilson R.K."/>
            <person name="Wing R.A."/>
            <person name="Wolfner M.F."/>
            <person name="Wong A."/>
            <person name="Wong G.K."/>
            <person name="Wu C.I."/>
            <person name="Wu G."/>
            <person name="Yamamoto D."/>
            <person name="Yang H.P."/>
            <person name="Yang S.P."/>
            <person name="Yorke J.A."/>
            <person name="Yoshida K."/>
            <person name="Zdobnov E."/>
            <person name="Zhang P."/>
            <person name="Zhang Y."/>
            <person name="Zimin A.V."/>
            <person name="Baldwin J."/>
            <person name="Abdouelleil A."/>
            <person name="Abdulkadir J."/>
            <person name="Abebe A."/>
            <person name="Abera B."/>
            <person name="Abreu J."/>
            <person name="Acer S.C."/>
            <person name="Aftuck L."/>
            <person name="Alexander A."/>
            <person name="An P."/>
            <person name="Anderson E."/>
            <person name="Anderson S."/>
            <person name="Arachi H."/>
            <person name="Azer M."/>
            <person name="Bachantsang P."/>
            <person name="Barry A."/>
            <person name="Bayul T."/>
            <person name="Berlin A."/>
            <person name="Bessette D."/>
            <person name="Bloom T."/>
            <person name="Blye J."/>
            <person name="Boguslavskiy L."/>
            <person name="Bonnet C."/>
            <person name="Boukhgalter B."/>
            <person name="Bourzgui I."/>
            <person name="Brown A."/>
            <person name="Cahill P."/>
            <person name="Channer S."/>
            <person name="Cheshatsang Y."/>
            <person name="Chuda L."/>
            <person name="Citroen M."/>
            <person name="Collymore A."/>
            <person name="Cooke P."/>
            <person name="Costello M."/>
            <person name="D'Aco K."/>
            <person name="Daza R."/>
            <person name="De Haan G."/>
            <person name="DeGray S."/>
            <person name="DeMaso C."/>
            <person name="Dhargay N."/>
            <person name="Dooley K."/>
            <person name="Dooley E."/>
            <person name="Doricent M."/>
            <person name="Dorje P."/>
            <person name="Dorjee K."/>
            <person name="Dupes A."/>
            <person name="Elong R."/>
            <person name="Falk J."/>
            <person name="Farina A."/>
            <person name="Faro S."/>
            <person name="Ferguson D."/>
            <person name="Fisher S."/>
            <person name="Foley C.D."/>
            <person name="Franke A."/>
            <person name="Friedrich D."/>
            <person name="Gadbois L."/>
            <person name="Gearin G."/>
            <person name="Gearin C.R."/>
            <person name="Giannoukos G."/>
            <person name="Goode T."/>
            <person name="Graham J."/>
            <person name="Grandbois E."/>
            <person name="Grewal S."/>
            <person name="Gyaltsen K."/>
            <person name="Hafez N."/>
            <person name="Hagos B."/>
            <person name="Hall J."/>
            <person name="Henson C."/>
            <person name="Hollinger A."/>
            <person name="Honan T."/>
            <person name="Huard M.D."/>
            <person name="Hughes L."/>
            <person name="Hurhula B."/>
            <person name="Husby M.E."/>
            <person name="Kamat A."/>
            <person name="Kanga B."/>
            <person name="Kashin S."/>
            <person name="Khazanovich D."/>
            <person name="Kisner P."/>
            <person name="Lance K."/>
            <person name="Lara M."/>
            <person name="Lee W."/>
            <person name="Lennon N."/>
            <person name="Letendre F."/>
            <person name="LeVine R."/>
            <person name="Lipovsky A."/>
            <person name="Liu X."/>
            <person name="Liu J."/>
            <person name="Liu S."/>
            <person name="Lokyitsang T."/>
            <person name="Lokyitsang Y."/>
            <person name="Lubonja R."/>
            <person name="Lui A."/>
            <person name="MacDonald P."/>
            <person name="Magnisalis V."/>
            <person name="Maru K."/>
            <person name="Matthews C."/>
            <person name="McCusker W."/>
            <person name="McDonough S."/>
            <person name="Mehta T."/>
            <person name="Meldrim J."/>
            <person name="Meneus L."/>
            <person name="Mihai O."/>
            <person name="Mihalev A."/>
            <person name="Mihova T."/>
            <person name="Mittelman R."/>
            <person name="Mlenga V."/>
            <person name="Montmayeur A."/>
            <person name="Mulrain L."/>
            <person name="Navidi A."/>
            <person name="Naylor J."/>
            <person name="Negash T."/>
            <person name="Nguyen T."/>
            <person name="Nguyen N."/>
            <person name="Nicol R."/>
            <person name="Norbu C."/>
            <person name="Norbu N."/>
            <person name="Novod N."/>
            <person name="O'Neill B."/>
            <person name="Osman S."/>
            <person name="Markiewicz E."/>
            <person name="Oyono O.L."/>
            <person name="Patti C."/>
            <person name="Phunkhang P."/>
            <person name="Pierre F."/>
            <person name="Priest M."/>
            <person name="Raghuraman S."/>
            <person name="Rege F."/>
            <person name="Reyes R."/>
            <person name="Rise C."/>
            <person name="Rogov P."/>
            <person name="Ross K."/>
            <person name="Ryan E."/>
            <person name="Settipalli S."/>
            <person name="Shea T."/>
            <person name="Sherpa N."/>
            <person name="Shi L."/>
            <person name="Shih D."/>
            <person name="Sparrow T."/>
            <person name="Spaulding J."/>
            <person name="Stalker J."/>
            <person name="Stange-Thomann N."/>
            <person name="Stavropoulos S."/>
            <person name="Stone C."/>
            <person name="Strader C."/>
            <person name="Tesfaye S."/>
            <person name="Thomson T."/>
            <person name="Thoulutsang Y."/>
            <person name="Thoulutsang D."/>
            <person name="Topham K."/>
            <person name="Topping I."/>
            <person name="Tsamla T."/>
            <person name="Vassiliev H."/>
            <person name="Vo A."/>
            <person name="Wangchuk T."/>
            <person name="Wangdi T."/>
            <person name="Weiand M."/>
            <person name="Wilkinson J."/>
            <person name="Wilson A."/>
            <person name="Yadav S."/>
            <person name="Young G."/>
            <person name="Yu Q."/>
            <person name="Zembek L."/>
            <person name="Zhong D."/>
            <person name="Zimmer A."/>
            <person name="Zwirko Z."/>
            <person name="Jaffe D.B."/>
            <person name="Alvarez P."/>
            <person name="Brockman W."/>
            <person name="Butler J."/>
            <person name="Chin C."/>
            <person name="Gnerre S."/>
            <person name="Grabherr M."/>
            <person name="Kleber M."/>
            <person name="Mauceli E."/>
            <person name="MacCallum I."/>
        </authorList>
    </citation>
    <scope>NUCLEOTIDE SEQUENCE [LARGE SCALE GENOMIC DNA]</scope>
    <source>
        <strain evidence="10">Tucson 15287-2541.00</strain>
    </source>
</reference>
<dbReference type="PhylomeDB" id="B4JIG9"/>
<dbReference type="GO" id="GO:0008380">
    <property type="term" value="P:RNA splicing"/>
    <property type="evidence" value="ECO:0007669"/>
    <property type="project" value="UniProtKB-KW"/>
</dbReference>
<comment type="subcellular location">
    <subcellularLocation>
        <location evidence="1">Nucleus speckle</location>
    </subcellularLocation>
    <subcellularLocation>
        <location evidence="2">Nucleus</location>
        <location evidence="2">Nucleolus</location>
    </subcellularLocation>
</comment>
<evidence type="ECO:0000256" key="4">
    <source>
        <dbReference type="ARBA" id="ARBA00017993"/>
    </source>
</evidence>
<organism evidence="10">
    <name type="scientific">Drosophila grimshawi</name>
    <name type="common">Hawaiian fruit fly</name>
    <name type="synonym">Idiomyia grimshawi</name>
    <dbReference type="NCBI Taxonomy" id="7222"/>
    <lineage>
        <taxon>Eukaryota</taxon>
        <taxon>Metazoa</taxon>
        <taxon>Ecdysozoa</taxon>
        <taxon>Arthropoda</taxon>
        <taxon>Hexapoda</taxon>
        <taxon>Insecta</taxon>
        <taxon>Pterygota</taxon>
        <taxon>Neoptera</taxon>
        <taxon>Endopterygota</taxon>
        <taxon>Diptera</taxon>
        <taxon>Brachycera</taxon>
        <taxon>Muscomorpha</taxon>
        <taxon>Ephydroidea</taxon>
        <taxon>Drosophilidae</taxon>
        <taxon>Drosophila</taxon>
        <taxon>Hawaiian Drosophila</taxon>
    </lineage>
</organism>
<dbReference type="InterPro" id="IPR019532">
    <property type="entry name" value="Nucl_RNA-splicing_assoc_SR-25"/>
</dbReference>
<comment type="similarity">
    <text evidence="3">Belongs to the ARL6IP4 family.</text>
</comment>
<dbReference type="Pfam" id="PF10500">
    <property type="entry name" value="SR-25"/>
    <property type="match status" value="1"/>
</dbReference>
<dbReference type="AlphaFoldDB" id="B4JIG9"/>
<feature type="compositionally biased region" description="Basic and acidic residues" evidence="8">
    <location>
        <begin position="86"/>
        <end position="106"/>
    </location>
</feature>
<evidence type="ECO:0000256" key="8">
    <source>
        <dbReference type="SAM" id="MobiDB-lite"/>
    </source>
</evidence>
<proteinExistence type="inferred from homology"/>
<evidence type="ECO:0000256" key="5">
    <source>
        <dbReference type="ARBA" id="ARBA00022664"/>
    </source>
</evidence>
<protein>
    <recommendedName>
        <fullName evidence="4">ADP-ribosylation factor-like protein 6-interacting protein 4</fullName>
    </recommendedName>
</protein>
<accession>B4JIG9</accession>
<evidence type="ECO:0000256" key="7">
    <source>
        <dbReference type="ARBA" id="ARBA00023242"/>
    </source>
</evidence>
<dbReference type="eggNOG" id="ENOG502SC00">
    <property type="taxonomic scope" value="Eukaryota"/>
</dbReference>
<feature type="compositionally biased region" description="Basic residues" evidence="8">
    <location>
        <begin position="1"/>
        <end position="38"/>
    </location>
</feature>
<keyword evidence="7" id="KW-0539">Nucleus</keyword>
<dbReference type="OrthoDB" id="48562at2759"/>
<dbReference type="EMBL" id="CH916369">
    <property type="protein sequence ID" value="EDV93050.1"/>
    <property type="molecule type" value="Genomic_DNA"/>
</dbReference>
<dbReference type="GO" id="GO:0005730">
    <property type="term" value="C:nucleolus"/>
    <property type="evidence" value="ECO:0007669"/>
    <property type="project" value="UniProtKB-SubCell"/>
</dbReference>
<gene>
    <name evidence="9" type="primary">Dgri\GH18492</name>
    <name evidence="9" type="ORF">Dgri_GH18492</name>
</gene>
<evidence type="ECO:0000256" key="2">
    <source>
        <dbReference type="ARBA" id="ARBA00004604"/>
    </source>
</evidence>
<feature type="compositionally biased region" description="Low complexity" evidence="8">
    <location>
        <begin position="42"/>
        <end position="52"/>
    </location>
</feature>
<keyword evidence="6" id="KW-0508">mRNA splicing</keyword>
<sequence length="164" mass="18351">MGKSDKKAKKKHKSERKQHKEKNKDKVKKSRKHEKAKKPKESPSAANNEMAPAIPPPNPPGQTATADSGSEEDFAIPIALMNSKSHAPETPEEYQRRQSQIRREVDPVTGRTRIIKGDSEILEEIVSKQRHGDINRKATSGDGEYFEAQSFANAVASKRRSKPK</sequence>
<evidence type="ECO:0000256" key="3">
    <source>
        <dbReference type="ARBA" id="ARBA00006852"/>
    </source>
</evidence>
<name>B4JIG9_DROGR</name>
<evidence type="ECO:0000256" key="1">
    <source>
        <dbReference type="ARBA" id="ARBA00004324"/>
    </source>
</evidence>
<evidence type="ECO:0000256" key="6">
    <source>
        <dbReference type="ARBA" id="ARBA00023187"/>
    </source>
</evidence>
<feature type="region of interest" description="Disordered" evidence="8">
    <location>
        <begin position="1"/>
        <end position="110"/>
    </location>
</feature>
<keyword evidence="10" id="KW-1185">Reference proteome</keyword>
<evidence type="ECO:0000313" key="9">
    <source>
        <dbReference type="EMBL" id="EDV93050.1"/>
    </source>
</evidence>
<dbReference type="STRING" id="7222.B4JIG9"/>
<dbReference type="InParanoid" id="B4JIG9"/>
<dbReference type="GO" id="GO:0016607">
    <property type="term" value="C:nuclear speck"/>
    <property type="evidence" value="ECO:0007669"/>
    <property type="project" value="UniProtKB-SubCell"/>
</dbReference>